<evidence type="ECO:0000256" key="1">
    <source>
        <dbReference type="ARBA" id="ARBA00023002"/>
    </source>
</evidence>
<dbReference type="Gene3D" id="3.50.50.60">
    <property type="entry name" value="FAD/NAD(P)-binding domain"/>
    <property type="match status" value="1"/>
</dbReference>
<comment type="caution">
    <text evidence="4">The sequence shown here is derived from an EMBL/GenBank/DDBJ whole genome shotgun (WGS) entry which is preliminary data.</text>
</comment>
<name>A0A2W5N5W0_RHOSU</name>
<evidence type="ECO:0000259" key="3">
    <source>
        <dbReference type="Pfam" id="PF01266"/>
    </source>
</evidence>
<feature type="domain" description="FAD dependent oxidoreductase" evidence="3">
    <location>
        <begin position="51"/>
        <end position="402"/>
    </location>
</feature>
<evidence type="ECO:0000313" key="4">
    <source>
        <dbReference type="EMBL" id="PZQ48524.1"/>
    </source>
</evidence>
<dbReference type="Proteomes" id="UP000249185">
    <property type="component" value="Unassembled WGS sequence"/>
</dbReference>
<evidence type="ECO:0000313" key="5">
    <source>
        <dbReference type="Proteomes" id="UP000249185"/>
    </source>
</evidence>
<dbReference type="Gene3D" id="3.30.9.10">
    <property type="entry name" value="D-Amino Acid Oxidase, subunit A, domain 2"/>
    <property type="match status" value="1"/>
</dbReference>
<dbReference type="Pfam" id="PF01266">
    <property type="entry name" value="DAO"/>
    <property type="match status" value="1"/>
</dbReference>
<dbReference type="InterPro" id="IPR006076">
    <property type="entry name" value="FAD-dep_OxRdtase"/>
</dbReference>
<dbReference type="EMBL" id="QFPW01000011">
    <property type="protein sequence ID" value="PZQ48524.1"/>
    <property type="molecule type" value="Genomic_DNA"/>
</dbReference>
<gene>
    <name evidence="4" type="ORF">DI556_13745</name>
</gene>
<sequence>MPSSSTRRPSGGEGGLPLGRGLDLRGGRPVWSPYRAPRVPSGKLTRDVTTDVLVIGMGISGAMIAEALTAEGHAVVMIDRRGPIEGSTAATTALVQYEIDTPLTRLVRRVGRERAERAWRRSRLAVANLGARIEELGIRCDLATRPSLYLAGDQLSGSGLRAEAEARRAIGIEARYLTEGALRERFGIAGGGAIVSPGNLALDPRKLAAGLMRAAIARGARAYAPAEALDFKRAPGALRVETAGGPVITAKHAVLATGYELAAIVPSDRHQIISTWAIATAPQKARIWPEAALIWQAAEPYLYLRATADGRVICGGEDEALRDPDARDALIGAKAARLSEKLGKLMPGLDPTPEFAWSGFFGESMTGLPLITRLPGHPRVHAVLGAGGNGITFSRIAAELIATELRGDRDADAGVFRASGD</sequence>
<protein>
    <submittedName>
        <fullName evidence="4">FAD-dependent oxidoreductase</fullName>
    </submittedName>
</protein>
<reference evidence="4 5" key="1">
    <citation type="submission" date="2017-08" db="EMBL/GenBank/DDBJ databases">
        <title>Infants hospitalized years apart are colonized by the same room-sourced microbial strains.</title>
        <authorList>
            <person name="Brooks B."/>
            <person name="Olm M.R."/>
            <person name="Firek B.A."/>
            <person name="Baker R."/>
            <person name="Thomas B.C."/>
            <person name="Morowitz M.J."/>
            <person name="Banfield J.F."/>
        </authorList>
    </citation>
    <scope>NUCLEOTIDE SEQUENCE [LARGE SCALE GENOMIC DNA]</scope>
    <source>
        <strain evidence="4">S2_005_002_R2_34</strain>
    </source>
</reference>
<dbReference type="PANTHER" id="PTHR13847">
    <property type="entry name" value="SARCOSINE DEHYDROGENASE-RELATED"/>
    <property type="match status" value="1"/>
</dbReference>
<dbReference type="PANTHER" id="PTHR13847:SF201">
    <property type="entry name" value="PUTATIBE OXIDOREDUCTASE"/>
    <property type="match status" value="1"/>
</dbReference>
<dbReference type="AlphaFoldDB" id="A0A2W5N5W0"/>
<evidence type="ECO:0000256" key="2">
    <source>
        <dbReference type="SAM" id="MobiDB-lite"/>
    </source>
</evidence>
<accession>A0A2W5N5W0</accession>
<keyword evidence="1" id="KW-0560">Oxidoreductase</keyword>
<dbReference type="SUPFAM" id="SSF51905">
    <property type="entry name" value="FAD/NAD(P)-binding domain"/>
    <property type="match status" value="1"/>
</dbReference>
<dbReference type="GO" id="GO:0016491">
    <property type="term" value="F:oxidoreductase activity"/>
    <property type="evidence" value="ECO:0007669"/>
    <property type="project" value="UniProtKB-KW"/>
</dbReference>
<organism evidence="4 5">
    <name type="scientific">Rhodovulum sulfidophilum</name>
    <name type="common">Rhodobacter sulfidophilus</name>
    <dbReference type="NCBI Taxonomy" id="35806"/>
    <lineage>
        <taxon>Bacteria</taxon>
        <taxon>Pseudomonadati</taxon>
        <taxon>Pseudomonadota</taxon>
        <taxon>Alphaproteobacteria</taxon>
        <taxon>Rhodobacterales</taxon>
        <taxon>Paracoccaceae</taxon>
        <taxon>Rhodovulum</taxon>
    </lineage>
</organism>
<dbReference type="GO" id="GO:0005737">
    <property type="term" value="C:cytoplasm"/>
    <property type="evidence" value="ECO:0007669"/>
    <property type="project" value="TreeGrafter"/>
</dbReference>
<dbReference type="InterPro" id="IPR036188">
    <property type="entry name" value="FAD/NAD-bd_sf"/>
</dbReference>
<proteinExistence type="predicted"/>
<feature type="region of interest" description="Disordered" evidence="2">
    <location>
        <begin position="1"/>
        <end position="24"/>
    </location>
</feature>